<evidence type="ECO:0000313" key="3">
    <source>
        <dbReference type="Proteomes" id="UP000006650"/>
    </source>
</evidence>
<evidence type="ECO:0000256" key="1">
    <source>
        <dbReference type="SAM" id="SignalP"/>
    </source>
</evidence>
<proteinExistence type="predicted"/>
<name>C7M467_CAPOD</name>
<organism evidence="2 3">
    <name type="scientific">Capnocytophaga ochracea (strain ATCC 27872 / DSM 7271 / CCUG 9716 / JCM 12966 / NCTC 12371 / SS31 / VPI 2845)</name>
    <name type="common">Bacteroides ochraceus</name>
    <dbReference type="NCBI Taxonomy" id="521097"/>
    <lineage>
        <taxon>Bacteria</taxon>
        <taxon>Pseudomonadati</taxon>
        <taxon>Bacteroidota</taxon>
        <taxon>Flavobacteriia</taxon>
        <taxon>Flavobacteriales</taxon>
        <taxon>Flavobacteriaceae</taxon>
        <taxon>Capnocytophaga</taxon>
    </lineage>
</organism>
<dbReference type="AlphaFoldDB" id="C7M467"/>
<dbReference type="EMBL" id="CP001632">
    <property type="protein sequence ID" value="ACU92622.1"/>
    <property type="molecule type" value="Genomic_DNA"/>
</dbReference>
<keyword evidence="3" id="KW-1185">Reference proteome</keyword>
<evidence type="ECO:0000313" key="2">
    <source>
        <dbReference type="EMBL" id="ACU92622.1"/>
    </source>
</evidence>
<gene>
    <name evidence="2" type="ordered locus">Coch_1067</name>
</gene>
<keyword evidence="1" id="KW-0732">Signal</keyword>
<reference evidence="2 3" key="1">
    <citation type="journal article" date="2009" name="Stand. Genomic Sci.">
        <title>Complete genome sequence of Capnocytophaga ochracea type strain (VPI 2845).</title>
        <authorList>
            <person name="Mavrommatis K."/>
            <person name="Gronow S."/>
            <person name="Saunders E."/>
            <person name="Land M."/>
            <person name="Lapidus A."/>
            <person name="Copeland A."/>
            <person name="Glavina Del Rio T."/>
            <person name="Nolan M."/>
            <person name="Lucas S."/>
            <person name="Chen F."/>
            <person name="Tice H."/>
            <person name="Cheng J.F."/>
            <person name="Bruce D."/>
            <person name="Goodwin L."/>
            <person name="Pitluck S."/>
            <person name="Pati A."/>
            <person name="Ivanova N."/>
            <person name="Chen A."/>
            <person name="Palaniappan K."/>
            <person name="Chain P."/>
            <person name="Hauser L."/>
            <person name="Chang Y.J."/>
            <person name="Jeffries C.D."/>
            <person name="Brettin T."/>
            <person name="Detter J.C."/>
            <person name="Han C."/>
            <person name="Bristow J."/>
            <person name="Goker M."/>
            <person name="Rohde M."/>
            <person name="Eisen J.A."/>
            <person name="Markowitz V."/>
            <person name="Kyrpides N.C."/>
            <person name="Klenk H.P."/>
            <person name="Hugenholtz P."/>
        </authorList>
    </citation>
    <scope>NUCLEOTIDE SEQUENCE [LARGE SCALE GENOMIC DNA]</scope>
    <source>
        <strain evidence="3">ATCC 27872 / DSM 7271 / JCM 12966 / VPI 2845</strain>
    </source>
</reference>
<accession>C7M467</accession>
<feature type="signal peptide" evidence="1">
    <location>
        <begin position="1"/>
        <end position="19"/>
    </location>
</feature>
<dbReference type="GeneID" id="29676461"/>
<feature type="chain" id="PRO_5002978131" evidence="1">
    <location>
        <begin position="20"/>
        <end position="205"/>
    </location>
</feature>
<dbReference type="KEGG" id="coc:Coch_1067"/>
<dbReference type="HOGENOM" id="CLU_116170_0_0_10"/>
<dbReference type="eggNOG" id="ENOG503102B">
    <property type="taxonomic scope" value="Bacteria"/>
</dbReference>
<dbReference type="STRING" id="521097.Coch_1067"/>
<protein>
    <submittedName>
        <fullName evidence="2">Uncharacterized protein</fullName>
    </submittedName>
</protein>
<dbReference type="Proteomes" id="UP000006650">
    <property type="component" value="Chromosome"/>
</dbReference>
<sequence>MKKLLLSLLLLCATVSAFSQEKGTAKDSIPYAKWSFIPSAGIGFAEMVSNDFQTFGIFEHGHLQIHYYPERNFRLETGLGVSHFSQGNFKESEKEYSLLRVATLEVPVRLEVLTPVNNNVYLLTGGGLQFNAPIWHQFKTQDVNYQSSTGGTLNLSLHLLAGIEIYATDKTILSIYGEYGGSFWQKGNYVTRHQATINVGYTYIF</sequence>
<dbReference type="RefSeq" id="WP_015782268.1">
    <property type="nucleotide sequence ID" value="NC_013162.1"/>
</dbReference>